<protein>
    <recommendedName>
        <fullName evidence="15">Cytochrome c oxidase subunit 2</fullName>
        <ecNumber evidence="15">7.1.1.9</ecNumber>
    </recommendedName>
</protein>
<dbReference type="InterPro" id="IPR014222">
    <property type="entry name" value="Cyt_c_oxidase_su2"/>
</dbReference>
<dbReference type="AlphaFoldDB" id="A0A7C1K013"/>
<evidence type="ECO:0000259" key="18">
    <source>
        <dbReference type="PROSITE" id="PS50999"/>
    </source>
</evidence>
<evidence type="ECO:0000256" key="16">
    <source>
        <dbReference type="SAM" id="Phobius"/>
    </source>
</evidence>
<dbReference type="Gene3D" id="2.60.40.420">
    <property type="entry name" value="Cupredoxins - blue copper proteins"/>
    <property type="match status" value="1"/>
</dbReference>
<dbReference type="GO" id="GO:0042773">
    <property type="term" value="P:ATP synthesis coupled electron transport"/>
    <property type="evidence" value="ECO:0007669"/>
    <property type="project" value="TreeGrafter"/>
</dbReference>
<comment type="catalytic activity">
    <reaction evidence="13 15">
        <text>4 Fe(II)-[cytochrome c] + O2 + 8 H(+)(in) = 4 Fe(III)-[cytochrome c] + 2 H2O + 4 H(+)(out)</text>
        <dbReference type="Rhea" id="RHEA:11436"/>
        <dbReference type="Rhea" id="RHEA-COMP:10350"/>
        <dbReference type="Rhea" id="RHEA-COMP:14399"/>
        <dbReference type="ChEBI" id="CHEBI:15377"/>
        <dbReference type="ChEBI" id="CHEBI:15378"/>
        <dbReference type="ChEBI" id="CHEBI:15379"/>
        <dbReference type="ChEBI" id="CHEBI:29033"/>
        <dbReference type="ChEBI" id="CHEBI:29034"/>
        <dbReference type="EC" id="7.1.1.9"/>
    </reaction>
</comment>
<feature type="transmembrane region" description="Helical" evidence="16">
    <location>
        <begin position="99"/>
        <end position="117"/>
    </location>
</feature>
<feature type="transmembrane region" description="Helical" evidence="16">
    <location>
        <begin position="55"/>
        <end position="78"/>
    </location>
</feature>
<dbReference type="Gene3D" id="1.10.287.90">
    <property type="match status" value="1"/>
</dbReference>
<evidence type="ECO:0000256" key="1">
    <source>
        <dbReference type="ARBA" id="ARBA00004141"/>
    </source>
</evidence>
<evidence type="ECO:0000256" key="9">
    <source>
        <dbReference type="ARBA" id="ARBA00022989"/>
    </source>
</evidence>
<dbReference type="PROSITE" id="PS00078">
    <property type="entry name" value="COX2"/>
    <property type="match status" value="1"/>
</dbReference>
<evidence type="ECO:0000256" key="5">
    <source>
        <dbReference type="ARBA" id="ARBA00022692"/>
    </source>
</evidence>
<comment type="similarity">
    <text evidence="2 14">Belongs to the cytochrome c oxidase subunit 2 family.</text>
</comment>
<dbReference type="InterPro" id="IPR001505">
    <property type="entry name" value="Copper_CuA"/>
</dbReference>
<comment type="subcellular location">
    <subcellularLocation>
        <location evidence="14">Cell membrane</location>
        <topology evidence="14">Multi-pass membrane protein</topology>
    </subcellularLocation>
    <subcellularLocation>
        <location evidence="1">Membrane</location>
        <topology evidence="1">Multi-pass membrane protein</topology>
    </subcellularLocation>
</comment>
<dbReference type="InterPro" id="IPR011759">
    <property type="entry name" value="Cyt_c_oxidase_su2_TM_dom"/>
</dbReference>
<keyword evidence="3 14" id="KW-0813">Transport</keyword>
<keyword evidence="7" id="KW-1278">Translocase</keyword>
<keyword evidence="4 14" id="KW-0679">Respiratory chain</keyword>
<evidence type="ECO:0000256" key="14">
    <source>
        <dbReference type="RuleBase" id="RU000456"/>
    </source>
</evidence>
<evidence type="ECO:0000256" key="13">
    <source>
        <dbReference type="ARBA" id="ARBA00047816"/>
    </source>
</evidence>
<evidence type="ECO:0000313" key="19">
    <source>
        <dbReference type="EMBL" id="HDX31449.1"/>
    </source>
</evidence>
<proteinExistence type="inferred from homology"/>
<dbReference type="GO" id="GO:0005886">
    <property type="term" value="C:plasma membrane"/>
    <property type="evidence" value="ECO:0007669"/>
    <property type="project" value="UniProtKB-SubCell"/>
</dbReference>
<organism evidence="19">
    <name type="scientific">Caldilinea aerophila</name>
    <dbReference type="NCBI Taxonomy" id="133453"/>
    <lineage>
        <taxon>Bacteria</taxon>
        <taxon>Bacillati</taxon>
        <taxon>Chloroflexota</taxon>
        <taxon>Caldilineae</taxon>
        <taxon>Caldilineales</taxon>
        <taxon>Caldilineaceae</taxon>
        <taxon>Caldilinea</taxon>
    </lineage>
</organism>
<evidence type="ECO:0000256" key="2">
    <source>
        <dbReference type="ARBA" id="ARBA00007866"/>
    </source>
</evidence>
<dbReference type="NCBIfam" id="TIGR02866">
    <property type="entry name" value="CoxB"/>
    <property type="match status" value="1"/>
</dbReference>
<evidence type="ECO:0000256" key="11">
    <source>
        <dbReference type="ARBA" id="ARBA00023136"/>
    </source>
</evidence>
<dbReference type="Pfam" id="PF02790">
    <property type="entry name" value="COX2_TM"/>
    <property type="match status" value="1"/>
</dbReference>
<evidence type="ECO:0000256" key="7">
    <source>
        <dbReference type="ARBA" id="ARBA00022967"/>
    </source>
</evidence>
<evidence type="ECO:0000259" key="17">
    <source>
        <dbReference type="PROSITE" id="PS50857"/>
    </source>
</evidence>
<name>A0A7C1K013_9CHLR</name>
<evidence type="ECO:0000256" key="8">
    <source>
        <dbReference type="ARBA" id="ARBA00022982"/>
    </source>
</evidence>
<evidence type="ECO:0000256" key="15">
    <source>
        <dbReference type="RuleBase" id="RU004024"/>
    </source>
</evidence>
<dbReference type="InterPro" id="IPR002429">
    <property type="entry name" value="CcO_II-like_C"/>
</dbReference>
<dbReference type="SUPFAM" id="SSF81464">
    <property type="entry name" value="Cytochrome c oxidase subunit II-like, transmembrane region"/>
    <property type="match status" value="1"/>
</dbReference>
<keyword evidence="19" id="KW-0560">Oxidoreductase</keyword>
<gene>
    <name evidence="19" type="primary">coxB</name>
    <name evidence="19" type="ORF">ENQ20_08130</name>
</gene>
<dbReference type="InterPro" id="IPR036257">
    <property type="entry name" value="Cyt_c_oxidase_su2_TM_sf"/>
</dbReference>
<evidence type="ECO:0000256" key="10">
    <source>
        <dbReference type="ARBA" id="ARBA00023008"/>
    </source>
</evidence>
<keyword evidence="5 14" id="KW-0812">Transmembrane</keyword>
<evidence type="ECO:0000256" key="4">
    <source>
        <dbReference type="ARBA" id="ARBA00022660"/>
    </source>
</evidence>
<keyword evidence="6 15" id="KW-0479">Metal-binding</keyword>
<dbReference type="Pfam" id="PF00116">
    <property type="entry name" value="COX2"/>
    <property type="match status" value="1"/>
</dbReference>
<comment type="cofactor">
    <cofactor evidence="15">
        <name>Cu cation</name>
        <dbReference type="ChEBI" id="CHEBI:23378"/>
    </cofactor>
    <text evidence="15">Binds a copper A center.</text>
</comment>
<evidence type="ECO:0000256" key="3">
    <source>
        <dbReference type="ARBA" id="ARBA00022448"/>
    </source>
</evidence>
<keyword evidence="9 16" id="KW-1133">Transmembrane helix</keyword>
<reference evidence="19" key="1">
    <citation type="journal article" date="2020" name="mSystems">
        <title>Genome- and Community-Level Interaction Insights into Carbon Utilization and Element Cycling Functions of Hydrothermarchaeota in Hydrothermal Sediment.</title>
        <authorList>
            <person name="Zhou Z."/>
            <person name="Liu Y."/>
            <person name="Xu W."/>
            <person name="Pan J."/>
            <person name="Luo Z.H."/>
            <person name="Li M."/>
        </authorList>
    </citation>
    <scope>NUCLEOTIDE SEQUENCE [LARGE SCALE GENOMIC DNA]</scope>
    <source>
        <strain evidence="19">SpSt-289</strain>
    </source>
</reference>
<dbReference type="InterPro" id="IPR045187">
    <property type="entry name" value="CcO_II"/>
</dbReference>
<evidence type="ECO:0000256" key="6">
    <source>
        <dbReference type="ARBA" id="ARBA00022723"/>
    </source>
</evidence>
<accession>A0A7C1K013</accession>
<dbReference type="InterPro" id="IPR008972">
    <property type="entry name" value="Cupredoxin"/>
</dbReference>
<dbReference type="GO" id="GO:0016491">
    <property type="term" value="F:oxidoreductase activity"/>
    <property type="evidence" value="ECO:0007669"/>
    <property type="project" value="UniProtKB-KW"/>
</dbReference>
<dbReference type="GO" id="GO:0005507">
    <property type="term" value="F:copper ion binding"/>
    <property type="evidence" value="ECO:0007669"/>
    <property type="project" value="InterPro"/>
</dbReference>
<keyword evidence="8 14" id="KW-0249">Electron transport</keyword>
<comment type="function">
    <text evidence="12 15">Subunits I and II form the functional core of the enzyme complex. Electrons originating in cytochrome c are transferred via heme a and Cu(A) to the binuclear center formed by heme a3 and Cu(B).</text>
</comment>
<feature type="domain" description="Cytochrome oxidase subunit II transmembrane region profile" evidence="18">
    <location>
        <begin position="27"/>
        <end position="127"/>
    </location>
</feature>
<dbReference type="PANTHER" id="PTHR22888:SF9">
    <property type="entry name" value="CYTOCHROME C OXIDASE SUBUNIT 2"/>
    <property type="match status" value="1"/>
</dbReference>
<keyword evidence="11 16" id="KW-0472">Membrane</keyword>
<comment type="caution">
    <text evidence="19">The sequence shown here is derived from an EMBL/GenBank/DDBJ whole genome shotgun (WGS) entry which is preliminary data.</text>
</comment>
<dbReference type="PROSITE" id="PS50999">
    <property type="entry name" value="COX2_TM"/>
    <property type="match status" value="1"/>
</dbReference>
<dbReference type="GO" id="GO:0004129">
    <property type="term" value="F:cytochrome-c oxidase activity"/>
    <property type="evidence" value="ECO:0007669"/>
    <property type="project" value="UniProtKB-EC"/>
</dbReference>
<dbReference type="PANTHER" id="PTHR22888">
    <property type="entry name" value="CYTOCHROME C OXIDASE, SUBUNIT II"/>
    <property type="match status" value="1"/>
</dbReference>
<dbReference type="CDD" id="cd13919">
    <property type="entry name" value="CuRO_HCO_II_like_5"/>
    <property type="match status" value="1"/>
</dbReference>
<dbReference type="EC" id="7.1.1.9" evidence="15"/>
<feature type="transmembrane region" description="Helical" evidence="16">
    <location>
        <begin position="12"/>
        <end position="35"/>
    </location>
</feature>
<sequence>MLKLPQSSTDRKHFVIVGALVLVTTIALGFFLLAILPVKAQYSVQAEPIRWLFQLHIWLIAFLFSLVVVFMLYALIVFRKRKDENSEGEHFEGNTTLEVAWTVIPLVLVIIFSFIGFQTLQEATRGSDEVQVEAVGFQWAWTFNYPNGVTSPEMVLPVNKPALITLRATDVIHSFWVVEWGPKQDLVPGMTTRLHITPTEVGEFKVRCAELCGLSHWSMLATVRVVPEDEYIAWMNQKLAEQNLQTASR</sequence>
<evidence type="ECO:0000256" key="12">
    <source>
        <dbReference type="ARBA" id="ARBA00024688"/>
    </source>
</evidence>
<dbReference type="PROSITE" id="PS50857">
    <property type="entry name" value="COX2_CUA"/>
    <property type="match status" value="1"/>
</dbReference>
<dbReference type="EMBL" id="DSMG01000084">
    <property type="protein sequence ID" value="HDX31449.1"/>
    <property type="molecule type" value="Genomic_DNA"/>
</dbReference>
<feature type="domain" description="Cytochrome oxidase subunit II copper A binding" evidence="17">
    <location>
        <begin position="127"/>
        <end position="237"/>
    </location>
</feature>
<dbReference type="SUPFAM" id="SSF49503">
    <property type="entry name" value="Cupredoxins"/>
    <property type="match status" value="1"/>
</dbReference>
<keyword evidence="10 15" id="KW-0186">Copper</keyword>